<feature type="domain" description="Mechanosensitive ion channel transmembrane helices 2/3" evidence="10">
    <location>
        <begin position="66"/>
        <end position="103"/>
    </location>
</feature>
<dbReference type="SUPFAM" id="SSF82689">
    <property type="entry name" value="Mechanosensitive channel protein MscS (YggB), C-terminal domain"/>
    <property type="match status" value="1"/>
</dbReference>
<dbReference type="Pfam" id="PF21082">
    <property type="entry name" value="MS_channel_3rd"/>
    <property type="match status" value="1"/>
</dbReference>
<evidence type="ECO:0000259" key="8">
    <source>
        <dbReference type="Pfam" id="PF00924"/>
    </source>
</evidence>
<evidence type="ECO:0000256" key="2">
    <source>
        <dbReference type="ARBA" id="ARBA00008017"/>
    </source>
</evidence>
<dbReference type="InterPro" id="IPR011066">
    <property type="entry name" value="MscS_channel_C_sf"/>
</dbReference>
<keyword evidence="12" id="KW-1185">Reference proteome</keyword>
<dbReference type="InterPro" id="IPR008910">
    <property type="entry name" value="MSC_TM_helix"/>
</dbReference>
<feature type="domain" description="Mechanosensitive ion channel MscS C-terminal" evidence="9">
    <location>
        <begin position="178"/>
        <end position="259"/>
    </location>
</feature>
<dbReference type="Pfam" id="PF00924">
    <property type="entry name" value="MS_channel_2nd"/>
    <property type="match status" value="1"/>
</dbReference>
<evidence type="ECO:0000313" key="12">
    <source>
        <dbReference type="Proteomes" id="UP001597546"/>
    </source>
</evidence>
<sequence length="273" mass="30373">MEYLEQAKLFLVTKGADVGLALIKATLIALIGWQIVKFLSKTFGKIMEKRDFDPSLRVFLKSLVHNLLLILLILSTLSTLGIEITSFIAILGAAGLAIGLALQGSLANFAGGILILLIKPFKVGDVIEAQGVTASVSEIQIFHTVLKSFDNKTIIVPNGILYNDIIINYSSEPARKVQWIFGIGYNDDIDQAKEIIKEVIFSDERIIDRDQPYIYVDSLGDSSVNIRVRALVGNDDYWDVYLTKLEFVKKAFDKAGVSIPFPQRDVHVYKHVQ</sequence>
<dbReference type="Gene3D" id="1.10.287.1260">
    <property type="match status" value="1"/>
</dbReference>
<dbReference type="Pfam" id="PF21088">
    <property type="entry name" value="MS_channel_1st"/>
    <property type="match status" value="1"/>
</dbReference>
<feature type="transmembrane region" description="Helical" evidence="7">
    <location>
        <begin position="59"/>
        <end position="82"/>
    </location>
</feature>
<comment type="similarity">
    <text evidence="2">Belongs to the MscS (TC 1.A.23) family.</text>
</comment>
<dbReference type="Proteomes" id="UP001597546">
    <property type="component" value="Unassembled WGS sequence"/>
</dbReference>
<evidence type="ECO:0000256" key="1">
    <source>
        <dbReference type="ARBA" id="ARBA00004651"/>
    </source>
</evidence>
<proteinExistence type="inferred from homology"/>
<dbReference type="InterPro" id="IPR049142">
    <property type="entry name" value="MS_channel_1st"/>
</dbReference>
<dbReference type="Gene3D" id="2.30.30.60">
    <property type="match status" value="1"/>
</dbReference>
<protein>
    <submittedName>
        <fullName evidence="11">Mechanosensitive ion channel family protein</fullName>
    </submittedName>
</protein>
<accession>A0ABW5TVQ7</accession>
<evidence type="ECO:0000313" key="11">
    <source>
        <dbReference type="EMBL" id="MFD2732893.1"/>
    </source>
</evidence>
<evidence type="ECO:0000256" key="3">
    <source>
        <dbReference type="ARBA" id="ARBA00022475"/>
    </source>
</evidence>
<comment type="caution">
    <text evidence="11">The sequence shown here is derived from an EMBL/GenBank/DDBJ whole genome shotgun (WGS) entry which is preliminary data.</text>
</comment>
<comment type="subcellular location">
    <subcellularLocation>
        <location evidence="1">Cell membrane</location>
        <topology evidence="1">Multi-pass membrane protein</topology>
    </subcellularLocation>
</comment>
<dbReference type="InterPro" id="IPR045275">
    <property type="entry name" value="MscS_archaea/bacteria_type"/>
</dbReference>
<keyword evidence="4 7" id="KW-0812">Transmembrane</keyword>
<feature type="transmembrane region" description="Helical" evidence="7">
    <location>
        <begin position="20"/>
        <end position="39"/>
    </location>
</feature>
<dbReference type="InterPro" id="IPR049278">
    <property type="entry name" value="MS_channel_C"/>
</dbReference>
<evidence type="ECO:0000256" key="6">
    <source>
        <dbReference type="ARBA" id="ARBA00023136"/>
    </source>
</evidence>
<dbReference type="Gene3D" id="3.30.70.100">
    <property type="match status" value="1"/>
</dbReference>
<dbReference type="RefSeq" id="WP_379046453.1">
    <property type="nucleotide sequence ID" value="NZ_JBHSKW010000060.1"/>
</dbReference>
<evidence type="ECO:0000259" key="10">
    <source>
        <dbReference type="Pfam" id="PF21088"/>
    </source>
</evidence>
<organism evidence="11 12">
    <name type="scientific">Pedobacter alpinus</name>
    <dbReference type="NCBI Taxonomy" id="1590643"/>
    <lineage>
        <taxon>Bacteria</taxon>
        <taxon>Pseudomonadati</taxon>
        <taxon>Bacteroidota</taxon>
        <taxon>Sphingobacteriia</taxon>
        <taxon>Sphingobacteriales</taxon>
        <taxon>Sphingobacteriaceae</taxon>
        <taxon>Pedobacter</taxon>
    </lineage>
</organism>
<dbReference type="SUPFAM" id="SSF82861">
    <property type="entry name" value="Mechanosensitive channel protein MscS (YggB), transmembrane region"/>
    <property type="match status" value="1"/>
</dbReference>
<dbReference type="InterPro" id="IPR023408">
    <property type="entry name" value="MscS_beta-dom_sf"/>
</dbReference>
<dbReference type="Pfam" id="PF05552">
    <property type="entry name" value="MS_channel_1st_1"/>
    <property type="match status" value="1"/>
</dbReference>
<evidence type="ECO:0000256" key="5">
    <source>
        <dbReference type="ARBA" id="ARBA00022989"/>
    </source>
</evidence>
<dbReference type="PANTHER" id="PTHR30221:SF1">
    <property type="entry name" value="SMALL-CONDUCTANCE MECHANOSENSITIVE CHANNEL"/>
    <property type="match status" value="1"/>
</dbReference>
<feature type="transmembrane region" description="Helical" evidence="7">
    <location>
        <begin position="88"/>
        <end position="118"/>
    </location>
</feature>
<evidence type="ECO:0000259" key="9">
    <source>
        <dbReference type="Pfam" id="PF21082"/>
    </source>
</evidence>
<gene>
    <name evidence="11" type="ORF">ACFSSE_14375</name>
</gene>
<dbReference type="InterPro" id="IPR006685">
    <property type="entry name" value="MscS_channel_2nd"/>
</dbReference>
<dbReference type="InterPro" id="IPR011014">
    <property type="entry name" value="MscS_channel_TM-2"/>
</dbReference>
<feature type="domain" description="Mechanosensitive ion channel MscS" evidence="8">
    <location>
        <begin position="105"/>
        <end position="170"/>
    </location>
</feature>
<dbReference type="SUPFAM" id="SSF50182">
    <property type="entry name" value="Sm-like ribonucleoproteins"/>
    <property type="match status" value="1"/>
</dbReference>
<name>A0ABW5TVQ7_9SPHI</name>
<dbReference type="InterPro" id="IPR010920">
    <property type="entry name" value="LSM_dom_sf"/>
</dbReference>
<evidence type="ECO:0000256" key="4">
    <source>
        <dbReference type="ARBA" id="ARBA00022692"/>
    </source>
</evidence>
<reference evidence="12" key="1">
    <citation type="journal article" date="2019" name="Int. J. Syst. Evol. Microbiol.">
        <title>The Global Catalogue of Microorganisms (GCM) 10K type strain sequencing project: providing services to taxonomists for standard genome sequencing and annotation.</title>
        <authorList>
            <consortium name="The Broad Institute Genomics Platform"/>
            <consortium name="The Broad Institute Genome Sequencing Center for Infectious Disease"/>
            <person name="Wu L."/>
            <person name="Ma J."/>
        </authorList>
    </citation>
    <scope>NUCLEOTIDE SEQUENCE [LARGE SCALE GENOMIC DNA]</scope>
    <source>
        <strain evidence="12">KCTC 42456</strain>
    </source>
</reference>
<keyword evidence="3" id="KW-1003">Cell membrane</keyword>
<keyword evidence="5 7" id="KW-1133">Transmembrane helix</keyword>
<keyword evidence="6 7" id="KW-0472">Membrane</keyword>
<dbReference type="EMBL" id="JBHULV010000048">
    <property type="protein sequence ID" value="MFD2732893.1"/>
    <property type="molecule type" value="Genomic_DNA"/>
</dbReference>
<evidence type="ECO:0000256" key="7">
    <source>
        <dbReference type="SAM" id="Phobius"/>
    </source>
</evidence>
<dbReference type="PANTHER" id="PTHR30221">
    <property type="entry name" value="SMALL-CONDUCTANCE MECHANOSENSITIVE CHANNEL"/>
    <property type="match status" value="1"/>
</dbReference>